<dbReference type="RefSeq" id="WP_115922341.1">
    <property type="nucleotide sequence ID" value="NZ_QTUA01000001.1"/>
</dbReference>
<feature type="domain" description="DUF3817" evidence="7">
    <location>
        <begin position="21"/>
        <end position="107"/>
    </location>
</feature>
<dbReference type="InterPro" id="IPR023845">
    <property type="entry name" value="DUF3817_TM"/>
</dbReference>
<gene>
    <name evidence="8" type="ORF">DFJ65_1337</name>
</gene>
<evidence type="ECO:0000259" key="7">
    <source>
        <dbReference type="Pfam" id="PF12823"/>
    </source>
</evidence>
<dbReference type="Pfam" id="PF12823">
    <property type="entry name" value="DUF3817"/>
    <property type="match status" value="1"/>
</dbReference>
<proteinExistence type="predicted"/>
<accession>A0A3D9UPH2</accession>
<evidence type="ECO:0000313" key="9">
    <source>
        <dbReference type="Proteomes" id="UP000256253"/>
    </source>
</evidence>
<keyword evidence="4 6" id="KW-1133">Transmembrane helix</keyword>
<sequence length="121" mass="13487">MSEQYPSEQPIEDPARVRGALKFFRIMALIAGVALLVLVLEMVLKRGMGNDALSWWSPVHGLLFMGFVASVYNLGTKLRWPMGRMVGYVLTAFVPLLSFWLEHKVTREVQGQLAVAAPAAR</sequence>
<dbReference type="NCBIfam" id="TIGR03954">
    <property type="entry name" value="integ_memb_HG"/>
    <property type="match status" value="1"/>
</dbReference>
<feature type="transmembrane region" description="Helical" evidence="6">
    <location>
        <begin position="23"/>
        <end position="43"/>
    </location>
</feature>
<protein>
    <submittedName>
        <fullName evidence="8">Integral membrane protein</fullName>
    </submittedName>
</protein>
<keyword evidence="3 6" id="KW-0812">Transmembrane</keyword>
<evidence type="ECO:0000256" key="1">
    <source>
        <dbReference type="ARBA" id="ARBA00004651"/>
    </source>
</evidence>
<dbReference type="PANTHER" id="PTHR40077">
    <property type="entry name" value="MEMBRANE PROTEIN-RELATED"/>
    <property type="match status" value="1"/>
</dbReference>
<dbReference type="EMBL" id="QTUA01000001">
    <property type="protein sequence ID" value="REF30333.1"/>
    <property type="molecule type" value="Genomic_DNA"/>
</dbReference>
<dbReference type="OrthoDB" id="9342687at2"/>
<dbReference type="Proteomes" id="UP000256253">
    <property type="component" value="Unassembled WGS sequence"/>
</dbReference>
<keyword evidence="9" id="KW-1185">Reference proteome</keyword>
<dbReference type="PANTHER" id="PTHR40077:SF2">
    <property type="entry name" value="MEMBRANE PROTEIN"/>
    <property type="match status" value="1"/>
</dbReference>
<organism evidence="8 9">
    <name type="scientific">Calidifontibacter indicus</name>
    <dbReference type="NCBI Taxonomy" id="419650"/>
    <lineage>
        <taxon>Bacteria</taxon>
        <taxon>Bacillati</taxon>
        <taxon>Actinomycetota</taxon>
        <taxon>Actinomycetes</taxon>
        <taxon>Micrococcales</taxon>
        <taxon>Dermacoccaceae</taxon>
        <taxon>Calidifontibacter</taxon>
    </lineage>
</organism>
<comment type="caution">
    <text evidence="8">The sequence shown here is derived from an EMBL/GenBank/DDBJ whole genome shotgun (WGS) entry which is preliminary data.</text>
</comment>
<evidence type="ECO:0000256" key="5">
    <source>
        <dbReference type="ARBA" id="ARBA00023136"/>
    </source>
</evidence>
<evidence type="ECO:0000313" key="8">
    <source>
        <dbReference type="EMBL" id="REF30333.1"/>
    </source>
</evidence>
<evidence type="ECO:0000256" key="6">
    <source>
        <dbReference type="SAM" id="Phobius"/>
    </source>
</evidence>
<evidence type="ECO:0000256" key="4">
    <source>
        <dbReference type="ARBA" id="ARBA00022989"/>
    </source>
</evidence>
<dbReference type="GO" id="GO:0005886">
    <property type="term" value="C:plasma membrane"/>
    <property type="evidence" value="ECO:0007669"/>
    <property type="project" value="UniProtKB-SubCell"/>
</dbReference>
<keyword evidence="5 6" id="KW-0472">Membrane</keyword>
<comment type="subcellular location">
    <subcellularLocation>
        <location evidence="1">Cell membrane</location>
        <topology evidence="1">Multi-pass membrane protein</topology>
    </subcellularLocation>
</comment>
<keyword evidence="2" id="KW-1003">Cell membrane</keyword>
<dbReference type="AlphaFoldDB" id="A0A3D9UPH2"/>
<evidence type="ECO:0000256" key="3">
    <source>
        <dbReference type="ARBA" id="ARBA00022692"/>
    </source>
</evidence>
<reference evidence="8 9" key="1">
    <citation type="submission" date="2018-08" db="EMBL/GenBank/DDBJ databases">
        <title>Sequencing the genomes of 1000 actinobacteria strains.</title>
        <authorList>
            <person name="Klenk H.-P."/>
        </authorList>
    </citation>
    <scope>NUCLEOTIDE SEQUENCE [LARGE SCALE GENOMIC DNA]</scope>
    <source>
        <strain evidence="8 9">DSM 22967</strain>
    </source>
</reference>
<name>A0A3D9UPH2_9MICO</name>
<feature type="transmembrane region" description="Helical" evidence="6">
    <location>
        <begin position="55"/>
        <end position="73"/>
    </location>
</feature>
<evidence type="ECO:0000256" key="2">
    <source>
        <dbReference type="ARBA" id="ARBA00022475"/>
    </source>
</evidence>